<keyword evidence="1" id="KW-0812">Transmembrane</keyword>
<name>A0A813GEV2_POLGL</name>
<keyword evidence="3" id="KW-1185">Reference proteome</keyword>
<accession>A0A813GEV2</accession>
<sequence>MSEGVLDDFSTLAWILKDFCWVLQFPFLGWPAFLLSFGSEIVQLTKHWQTYCGAQRCRHLAVILWLAGSVVWMTAEFLFDEPRQGSIFPWHTQPAMGHGHEQEYDTSTTIARNMFVAAFCVFAAGYSFGRSTDARKQAALDLEVWLGAWLLKEISWTMDLKACGMASFTLAALLLMRSFSKTGDRRHLAELLWLVGNTMWFVDEVYLDDAYPRRRVQASCAILMGALVYSHTIYVGGPTAVDSKEAAVDASSRLLKQIPI</sequence>
<dbReference type="Proteomes" id="UP000654075">
    <property type="component" value="Unassembled WGS sequence"/>
</dbReference>
<feature type="transmembrane region" description="Helical" evidence="1">
    <location>
        <begin position="110"/>
        <end position="128"/>
    </location>
</feature>
<evidence type="ECO:0000313" key="3">
    <source>
        <dbReference type="Proteomes" id="UP000654075"/>
    </source>
</evidence>
<comment type="caution">
    <text evidence="2">The sequence shown here is derived from an EMBL/GenBank/DDBJ whole genome shotgun (WGS) entry which is preliminary data.</text>
</comment>
<evidence type="ECO:0000256" key="1">
    <source>
        <dbReference type="SAM" id="Phobius"/>
    </source>
</evidence>
<proteinExistence type="predicted"/>
<protein>
    <submittedName>
        <fullName evidence="2">Uncharacterized protein</fullName>
    </submittedName>
</protein>
<keyword evidence="1" id="KW-1133">Transmembrane helix</keyword>
<dbReference type="AlphaFoldDB" id="A0A813GEV2"/>
<feature type="transmembrane region" description="Helical" evidence="1">
    <location>
        <begin position="12"/>
        <end position="38"/>
    </location>
</feature>
<reference evidence="2" key="1">
    <citation type="submission" date="2021-02" db="EMBL/GenBank/DDBJ databases">
        <authorList>
            <person name="Dougan E. K."/>
            <person name="Rhodes N."/>
            <person name="Thang M."/>
            <person name="Chan C."/>
        </authorList>
    </citation>
    <scope>NUCLEOTIDE SEQUENCE</scope>
</reference>
<keyword evidence="1" id="KW-0472">Membrane</keyword>
<evidence type="ECO:0000313" key="2">
    <source>
        <dbReference type="EMBL" id="CAE8624798.1"/>
    </source>
</evidence>
<dbReference type="EMBL" id="CAJNNV010028491">
    <property type="protein sequence ID" value="CAE8624798.1"/>
    <property type="molecule type" value="Genomic_DNA"/>
</dbReference>
<gene>
    <name evidence="2" type="ORF">PGLA1383_LOCUS41902</name>
</gene>
<organism evidence="2 3">
    <name type="scientific">Polarella glacialis</name>
    <name type="common">Dinoflagellate</name>
    <dbReference type="NCBI Taxonomy" id="89957"/>
    <lineage>
        <taxon>Eukaryota</taxon>
        <taxon>Sar</taxon>
        <taxon>Alveolata</taxon>
        <taxon>Dinophyceae</taxon>
        <taxon>Suessiales</taxon>
        <taxon>Suessiaceae</taxon>
        <taxon>Polarella</taxon>
    </lineage>
</organism>
<feature type="transmembrane region" description="Helical" evidence="1">
    <location>
        <begin position="59"/>
        <end position="79"/>
    </location>
</feature>